<dbReference type="Proteomes" id="UP000831484">
    <property type="component" value="Chromosome"/>
</dbReference>
<evidence type="ECO:0000313" key="3">
    <source>
        <dbReference type="Proteomes" id="UP000831484"/>
    </source>
</evidence>
<protein>
    <submittedName>
        <fullName evidence="2">Uncharacterized protein</fullName>
    </submittedName>
</protein>
<feature type="compositionally biased region" description="Acidic residues" evidence="1">
    <location>
        <begin position="114"/>
        <end position="128"/>
    </location>
</feature>
<keyword evidence="3" id="KW-1185">Reference proteome</keyword>
<evidence type="ECO:0000313" key="2">
    <source>
        <dbReference type="EMBL" id="UPU40828.1"/>
    </source>
</evidence>
<reference evidence="3" key="1">
    <citation type="journal article" date="2022" name="Environ. Microbiol.">
        <title>Functional analysis, diversity, and distribution of carbendazim hydrolases MheI and CbmA, responsible for the initial step in carbendazim degradation.</title>
        <authorList>
            <person name="Zhang M."/>
            <person name="Bai X."/>
            <person name="Li Q."/>
            <person name="Zhang L."/>
            <person name="Zhu Q."/>
            <person name="Gao S."/>
            <person name="Ke Z."/>
            <person name="Jiang M."/>
            <person name="Hu J."/>
            <person name="Qiu J."/>
            <person name="Hong Q."/>
        </authorList>
    </citation>
    <scope>NUCLEOTIDE SEQUENCE [LARGE SCALE GENOMIC DNA]</scope>
    <source>
        <strain evidence="3">djl-6</strain>
    </source>
</reference>
<sequence length="234" mass="25040">MSCTPPILLPYIDDPELIRLVEADGLLSPSEPRKGVLQSVGKVLYVQARGLIVVPIGVKSSKMILCMVLRGNESTQEGPIVTIGWDQLSYAPELGVRLPDDPPSLDADKGGSVGDDDSESAVDDEESTDIGSDLTVGEPREKLLFVPHLDDPDAVEMIGARLHCCPPRDDVRTLYGKLLYIHEGGVIATLIGVVDGEEVAVLVVRGNATYRDGAEVCLPSALVLRAFEVGVRCP</sequence>
<name>A0AB38R7I0_RHOSG</name>
<feature type="region of interest" description="Disordered" evidence="1">
    <location>
        <begin position="96"/>
        <end position="134"/>
    </location>
</feature>
<gene>
    <name evidence="2" type="ORF">M0639_17280</name>
</gene>
<organism evidence="2 3">
    <name type="scientific">Rhodococcus qingshengii JCM 15477</name>
    <dbReference type="NCBI Taxonomy" id="1303681"/>
    <lineage>
        <taxon>Bacteria</taxon>
        <taxon>Bacillati</taxon>
        <taxon>Actinomycetota</taxon>
        <taxon>Actinomycetes</taxon>
        <taxon>Mycobacteriales</taxon>
        <taxon>Nocardiaceae</taxon>
        <taxon>Rhodococcus</taxon>
        <taxon>Rhodococcus erythropolis group</taxon>
    </lineage>
</organism>
<dbReference type="RefSeq" id="WP_042445117.1">
    <property type="nucleotide sequence ID" value="NZ_CP096563.1"/>
</dbReference>
<dbReference type="AlphaFoldDB" id="A0AB38R7I0"/>
<accession>A0AB38R7I0</accession>
<proteinExistence type="predicted"/>
<dbReference type="EMBL" id="CP096563">
    <property type="protein sequence ID" value="UPU40828.1"/>
    <property type="molecule type" value="Genomic_DNA"/>
</dbReference>
<evidence type="ECO:0000256" key="1">
    <source>
        <dbReference type="SAM" id="MobiDB-lite"/>
    </source>
</evidence>